<evidence type="ECO:0000256" key="1">
    <source>
        <dbReference type="SAM" id="MobiDB-lite"/>
    </source>
</evidence>
<evidence type="ECO:0000313" key="3">
    <source>
        <dbReference type="Proteomes" id="UP001437256"/>
    </source>
</evidence>
<gene>
    <name evidence="2" type="ORF">AAF712_005521</name>
</gene>
<dbReference type="EMBL" id="JBBXMP010000025">
    <property type="protein sequence ID" value="KAL0067530.1"/>
    <property type="molecule type" value="Genomic_DNA"/>
</dbReference>
<organism evidence="2 3">
    <name type="scientific">Marasmius tenuissimus</name>
    <dbReference type="NCBI Taxonomy" id="585030"/>
    <lineage>
        <taxon>Eukaryota</taxon>
        <taxon>Fungi</taxon>
        <taxon>Dikarya</taxon>
        <taxon>Basidiomycota</taxon>
        <taxon>Agaricomycotina</taxon>
        <taxon>Agaricomycetes</taxon>
        <taxon>Agaricomycetidae</taxon>
        <taxon>Agaricales</taxon>
        <taxon>Marasmiineae</taxon>
        <taxon>Marasmiaceae</taxon>
        <taxon>Marasmius</taxon>
    </lineage>
</organism>
<proteinExistence type="predicted"/>
<dbReference type="InterPro" id="IPR032675">
    <property type="entry name" value="LRR_dom_sf"/>
</dbReference>
<feature type="region of interest" description="Disordered" evidence="1">
    <location>
        <begin position="338"/>
        <end position="378"/>
    </location>
</feature>
<dbReference type="Gene3D" id="3.80.10.10">
    <property type="entry name" value="Ribonuclease Inhibitor"/>
    <property type="match status" value="1"/>
</dbReference>
<dbReference type="Proteomes" id="UP001437256">
    <property type="component" value="Unassembled WGS sequence"/>
</dbReference>
<reference evidence="2 3" key="1">
    <citation type="submission" date="2024-05" db="EMBL/GenBank/DDBJ databases">
        <title>A draft genome resource for the thread blight pathogen Marasmius tenuissimus strain MS-2.</title>
        <authorList>
            <person name="Yulfo-Soto G.E."/>
            <person name="Baruah I.K."/>
            <person name="Amoako-Attah I."/>
            <person name="Bukari Y."/>
            <person name="Meinhardt L.W."/>
            <person name="Bailey B.A."/>
            <person name="Cohen S.P."/>
        </authorList>
    </citation>
    <scope>NUCLEOTIDE SEQUENCE [LARGE SCALE GENOMIC DNA]</scope>
    <source>
        <strain evidence="2 3">MS-2</strain>
    </source>
</reference>
<comment type="caution">
    <text evidence="2">The sequence shown here is derived from an EMBL/GenBank/DDBJ whole genome shotgun (WGS) entry which is preliminary data.</text>
</comment>
<protein>
    <submittedName>
        <fullName evidence="2">Uncharacterized protein</fullName>
    </submittedName>
</protein>
<name>A0ABR3A0Q6_9AGAR</name>
<sequence length="378" mass="44527">MVDILILTVSKEEYENARERGQYLLWTQEMHEIFLTLAPHTWRFRSFHLQVHDGHCKAVARHYIGTKDGKIFGPAPNLETWQLYHFENFRNVGDLHEATRRQPVTCFADNIPKLKNLSLIGVNLPWNSPYLKDLQNLELSLHTNSIRPEYEHWSNMLSRSPELRTLFLHYSGPQSPAESQWPVAVITLPKLEKLGLVDLEPEYLQQITSRLDTPNVKKLEIELRDEEDETVVYDDWLRCISANGSHKFQSLVSLKITELQCGDFDTSLRMFLGTLNQLRELEMKDEVWSSVWRMFVVDLEWDGEHDGRWRYRRWRADIVLASSFLPFIATRARRLVQPEDDEDVGVEEDMEDIDDDELEAYDDDEPVEYSEEEEEEEE</sequence>
<keyword evidence="3" id="KW-1185">Reference proteome</keyword>
<accession>A0ABR3A0Q6</accession>
<dbReference type="SUPFAM" id="SSF52047">
    <property type="entry name" value="RNI-like"/>
    <property type="match status" value="1"/>
</dbReference>
<evidence type="ECO:0000313" key="2">
    <source>
        <dbReference type="EMBL" id="KAL0067530.1"/>
    </source>
</evidence>